<comment type="caution">
    <text evidence="1">The sequence shown here is derived from an EMBL/GenBank/DDBJ whole genome shotgun (WGS) entry which is preliminary data.</text>
</comment>
<name>A0A6L9QAX4_9ACTN</name>
<dbReference type="Proteomes" id="UP000475532">
    <property type="component" value="Unassembled WGS sequence"/>
</dbReference>
<proteinExistence type="predicted"/>
<organism evidence="1 2">
    <name type="scientific">Actinomadura bangladeshensis</name>
    <dbReference type="NCBI Taxonomy" id="453573"/>
    <lineage>
        <taxon>Bacteria</taxon>
        <taxon>Bacillati</taxon>
        <taxon>Actinomycetota</taxon>
        <taxon>Actinomycetes</taxon>
        <taxon>Streptosporangiales</taxon>
        <taxon>Thermomonosporaceae</taxon>
        <taxon>Actinomadura</taxon>
    </lineage>
</organism>
<dbReference type="RefSeq" id="WP_163054458.1">
    <property type="nucleotide sequence ID" value="NZ_JAAGLI010000213.1"/>
</dbReference>
<dbReference type="AlphaFoldDB" id="A0A6L9QAX4"/>
<sequence>MIREDRFLMSRKQYAADLSSLTIESRTGYEDREYFHGVIRAVWFRRKRRGGWSPSSGIVTVACVGSLWCSLDSRPLDGREFLERHHDGRYGGRCAGRWDGTGYWGAEDLDVQAEHLAVLKPMLAAYEQDPKAPALPETFDGWWRF</sequence>
<accession>A0A6L9QAX4</accession>
<evidence type="ECO:0000313" key="2">
    <source>
        <dbReference type="Proteomes" id="UP000475532"/>
    </source>
</evidence>
<dbReference type="EMBL" id="JAAGLI010000213">
    <property type="protein sequence ID" value="NEA22647.1"/>
    <property type="molecule type" value="Genomic_DNA"/>
</dbReference>
<gene>
    <name evidence="1" type="ORF">G3I70_09095</name>
</gene>
<evidence type="ECO:0000313" key="1">
    <source>
        <dbReference type="EMBL" id="NEA22647.1"/>
    </source>
</evidence>
<protein>
    <submittedName>
        <fullName evidence="1">Uncharacterized protein</fullName>
    </submittedName>
</protein>
<reference evidence="1 2" key="1">
    <citation type="submission" date="2020-01" db="EMBL/GenBank/DDBJ databases">
        <title>Insect and environment-associated Actinomycetes.</title>
        <authorList>
            <person name="Currrie C."/>
            <person name="Chevrette M."/>
            <person name="Carlson C."/>
            <person name="Stubbendieck R."/>
            <person name="Wendt-Pienkowski E."/>
        </authorList>
    </citation>
    <scope>NUCLEOTIDE SEQUENCE [LARGE SCALE GENOMIC DNA]</scope>
    <source>
        <strain evidence="1 2">SID10258</strain>
    </source>
</reference>